<dbReference type="GO" id="GO:0005886">
    <property type="term" value="C:plasma membrane"/>
    <property type="evidence" value="ECO:0007669"/>
    <property type="project" value="UniProtKB-SubCell"/>
</dbReference>
<dbReference type="PANTHER" id="PTHR30081">
    <property type="entry name" value="PROTEIN-EXPORT MEMBRANE PROTEIN SEC"/>
    <property type="match status" value="1"/>
</dbReference>
<feature type="transmembrane region" description="Helical" evidence="12">
    <location>
        <begin position="264"/>
        <end position="285"/>
    </location>
</feature>
<keyword evidence="7 12" id="KW-0811">Translocation</keyword>
<accession>C0N4C3</accession>
<proteinExistence type="inferred from homology"/>
<keyword evidence="15" id="KW-1185">Reference proteome</keyword>
<evidence type="ECO:0000256" key="2">
    <source>
        <dbReference type="ARBA" id="ARBA00022448"/>
    </source>
</evidence>
<organism evidence="14 15">
    <name type="scientific">Methylophaga thiooxydans DMS010</name>
    <dbReference type="NCBI Taxonomy" id="637616"/>
    <lineage>
        <taxon>Bacteria</taxon>
        <taxon>Pseudomonadati</taxon>
        <taxon>Pseudomonadota</taxon>
        <taxon>Gammaproteobacteria</taxon>
        <taxon>Thiotrichales</taxon>
        <taxon>Piscirickettsiaceae</taxon>
        <taxon>Methylophaga</taxon>
    </lineage>
</organism>
<feature type="transmembrane region" description="Helical" evidence="12">
    <location>
        <begin position="162"/>
        <end position="183"/>
    </location>
</feature>
<keyword evidence="2 12" id="KW-0813">Transport</keyword>
<dbReference type="SUPFAM" id="SSF82866">
    <property type="entry name" value="Multidrug efflux transporter AcrB transmembrane domain"/>
    <property type="match status" value="1"/>
</dbReference>
<gene>
    <name evidence="12 14" type="primary">secF</name>
    <name evidence="14" type="ORF">MDMS009_1042</name>
</gene>
<dbReference type="FunFam" id="1.20.1640.10:FF:000024">
    <property type="entry name" value="Multifunctional fusion protein"/>
    <property type="match status" value="1"/>
</dbReference>
<dbReference type="Pfam" id="PF02355">
    <property type="entry name" value="SecD_SecF_C"/>
    <property type="match status" value="1"/>
</dbReference>
<dbReference type="RefSeq" id="WP_008290717.1">
    <property type="nucleotide sequence ID" value="NZ_GG657893.1"/>
</dbReference>
<comment type="function">
    <text evidence="9 12">Part of the Sec protein translocase complex. Interacts with the SecYEG preprotein conducting channel. SecDF uses the proton motive force (PMF) to complete protein translocation after the ATP-dependent function of SecA.</text>
</comment>
<dbReference type="HOGENOM" id="CLU_050012_0_1_6"/>
<dbReference type="InterPro" id="IPR055344">
    <property type="entry name" value="SecD_SecF_C_bact"/>
</dbReference>
<dbReference type="PRINTS" id="PR01755">
    <property type="entry name" value="SECFTRNLCASE"/>
</dbReference>
<evidence type="ECO:0000256" key="9">
    <source>
        <dbReference type="ARBA" id="ARBA00059018"/>
    </source>
</evidence>
<evidence type="ECO:0000256" key="4">
    <source>
        <dbReference type="ARBA" id="ARBA00022692"/>
    </source>
</evidence>
<evidence type="ECO:0000259" key="13">
    <source>
        <dbReference type="Pfam" id="PF02355"/>
    </source>
</evidence>
<dbReference type="Pfam" id="PF07549">
    <property type="entry name" value="Sec_GG"/>
    <property type="match status" value="1"/>
</dbReference>
<feature type="transmembrane region" description="Helical" evidence="12">
    <location>
        <begin position="21"/>
        <end position="43"/>
    </location>
</feature>
<evidence type="ECO:0000256" key="12">
    <source>
        <dbReference type="HAMAP-Rule" id="MF_01464"/>
    </source>
</evidence>
<feature type="transmembrane region" description="Helical" evidence="12">
    <location>
        <begin position="189"/>
        <end position="210"/>
    </location>
</feature>
<sequence length="316" mass="34804">MQFLKNETNIQFMSKRRLAAIFSAILIIASITSLAVQGLNFGIDFTGGTMIELGYQEQVDLNQLRSDLTEGGYPDATVQNFGSIHDVLIRLPVIETQNMAQLSNEVVSMLQAKNETEIDVRRVEFVGPQVGEELTEQGGLAMLYALFGILIYVSLRFEYRFAIGSVVALIHDVVLTLGFFSLTRIEFDLTVLAAILAIIGYSLNDTIVVFDRIRETFLRMRKGSSEEIVNRALNDTLSRTMMTSLTTLLVVLALFSFGGEVIHAFSIALLLGIIIGTYSSIYIASNTILAMGVSKEDLLPPVKDDDENANPDGSQV</sequence>
<dbReference type="InterPro" id="IPR005665">
    <property type="entry name" value="SecF_bac"/>
</dbReference>
<reference evidence="14 15" key="1">
    <citation type="journal article" date="2011" name="J. Bacteriol.">
        <title>Draft genome sequence of the chemolithoheterotrophic, halophilic methylotroph Methylophaga thiooxydans DMS010.</title>
        <authorList>
            <person name="Boden R."/>
            <person name="Ferriera S."/>
            <person name="Johnson J."/>
            <person name="Kelly D.P."/>
            <person name="Murrell J.C."/>
            <person name="Schafer H."/>
        </authorList>
    </citation>
    <scope>NUCLEOTIDE SEQUENCE [LARGE SCALE GENOMIC DNA]</scope>
    <source>
        <strain evidence="14 15">DMS010</strain>
    </source>
</reference>
<dbReference type="NCBIfam" id="TIGR00916">
    <property type="entry name" value="2A0604s01"/>
    <property type="match status" value="1"/>
</dbReference>
<dbReference type="InterPro" id="IPR022646">
    <property type="entry name" value="SecD/SecF_CS"/>
</dbReference>
<keyword evidence="6 12" id="KW-1133">Transmembrane helix</keyword>
<feature type="transmembrane region" description="Helical" evidence="12">
    <location>
        <begin position="138"/>
        <end position="155"/>
    </location>
</feature>
<evidence type="ECO:0000256" key="11">
    <source>
        <dbReference type="ARBA" id="ARBA00061053"/>
    </source>
</evidence>
<comment type="similarity">
    <text evidence="10">In the C-terminal section; belongs to the SecD/SecF family. SecF subfamily.</text>
</comment>
<evidence type="ECO:0000313" key="15">
    <source>
        <dbReference type="Proteomes" id="UP000004679"/>
    </source>
</evidence>
<dbReference type="InterPro" id="IPR022645">
    <property type="entry name" value="SecD/SecF_bac"/>
</dbReference>
<comment type="subcellular location">
    <subcellularLocation>
        <location evidence="1 12">Cell membrane</location>
        <topology evidence="1 12">Multi-pass membrane protein</topology>
    </subcellularLocation>
</comment>
<dbReference type="NCBIfam" id="TIGR00966">
    <property type="entry name" value="transloc_SecF"/>
    <property type="match status" value="1"/>
</dbReference>
<dbReference type="InterPro" id="IPR048634">
    <property type="entry name" value="SecD_SecF_C"/>
</dbReference>
<keyword evidence="3 12" id="KW-1003">Cell membrane</keyword>
<dbReference type="EMBL" id="GG657893">
    <property type="protein sequence ID" value="EEF80429.1"/>
    <property type="molecule type" value="Genomic_DNA"/>
</dbReference>
<dbReference type="PANTHER" id="PTHR30081:SF8">
    <property type="entry name" value="PROTEIN TRANSLOCASE SUBUNIT SECF"/>
    <property type="match status" value="1"/>
</dbReference>
<dbReference type="InterPro" id="IPR022813">
    <property type="entry name" value="SecD/SecF_arch_bac"/>
</dbReference>
<protein>
    <recommendedName>
        <fullName evidence="12">Protein-export membrane protein SecF</fullName>
    </recommendedName>
</protein>
<dbReference type="GO" id="GO:0065002">
    <property type="term" value="P:intracellular protein transmembrane transport"/>
    <property type="evidence" value="ECO:0007669"/>
    <property type="project" value="UniProtKB-UniRule"/>
</dbReference>
<evidence type="ECO:0000313" key="14">
    <source>
        <dbReference type="EMBL" id="EEF80429.1"/>
    </source>
</evidence>
<comment type="similarity">
    <text evidence="11">In the N-terminal section; belongs to the SecD/SecF family. SecD subfamily.</text>
</comment>
<evidence type="ECO:0000256" key="1">
    <source>
        <dbReference type="ARBA" id="ARBA00004651"/>
    </source>
</evidence>
<dbReference type="GO" id="GO:0043952">
    <property type="term" value="P:protein transport by the Sec complex"/>
    <property type="evidence" value="ECO:0007669"/>
    <property type="project" value="UniProtKB-UniRule"/>
</dbReference>
<dbReference type="HAMAP" id="MF_01464_B">
    <property type="entry name" value="SecF_B"/>
    <property type="match status" value="1"/>
</dbReference>
<keyword evidence="4 12" id="KW-0812">Transmembrane</keyword>
<evidence type="ECO:0000256" key="5">
    <source>
        <dbReference type="ARBA" id="ARBA00022927"/>
    </source>
</evidence>
<dbReference type="Proteomes" id="UP000004679">
    <property type="component" value="Unassembled WGS sequence"/>
</dbReference>
<feature type="transmembrane region" description="Helical" evidence="12">
    <location>
        <begin position="240"/>
        <end position="258"/>
    </location>
</feature>
<keyword evidence="5 12" id="KW-0653">Protein transport</keyword>
<keyword evidence="8 12" id="KW-0472">Membrane</keyword>
<name>C0N4C3_9GAMM</name>
<dbReference type="GO" id="GO:0006605">
    <property type="term" value="P:protein targeting"/>
    <property type="evidence" value="ECO:0007669"/>
    <property type="project" value="UniProtKB-UniRule"/>
</dbReference>
<evidence type="ECO:0000256" key="8">
    <source>
        <dbReference type="ARBA" id="ARBA00023136"/>
    </source>
</evidence>
<dbReference type="Gene3D" id="1.20.1640.10">
    <property type="entry name" value="Multidrug efflux transporter AcrB transmembrane domain"/>
    <property type="match status" value="1"/>
</dbReference>
<evidence type="ECO:0000256" key="10">
    <source>
        <dbReference type="ARBA" id="ARBA00060856"/>
    </source>
</evidence>
<comment type="subunit">
    <text evidence="12">Forms a complex with SecD. Part of the essential Sec protein translocation apparatus which comprises SecA, SecYEG and auxiliary proteins SecDF-YajC and YidC.</text>
</comment>
<dbReference type="GO" id="GO:0015450">
    <property type="term" value="F:protein-transporting ATPase activity"/>
    <property type="evidence" value="ECO:0007669"/>
    <property type="project" value="InterPro"/>
</dbReference>
<dbReference type="OrthoDB" id="9774769at2"/>
<dbReference type="AlphaFoldDB" id="C0N4C3"/>
<evidence type="ECO:0000256" key="3">
    <source>
        <dbReference type="ARBA" id="ARBA00022475"/>
    </source>
</evidence>
<evidence type="ECO:0000256" key="6">
    <source>
        <dbReference type="ARBA" id="ARBA00022989"/>
    </source>
</evidence>
<feature type="domain" description="Protein export membrane protein SecD/SecF C-terminal" evidence="13">
    <location>
        <begin position="112"/>
        <end position="292"/>
    </location>
</feature>
<comment type="similarity">
    <text evidence="12">Belongs to the SecD/SecF family. SecF subfamily.</text>
</comment>
<evidence type="ECO:0000256" key="7">
    <source>
        <dbReference type="ARBA" id="ARBA00023010"/>
    </source>
</evidence>